<dbReference type="Gene3D" id="2.60.420.10">
    <property type="entry name" value="Maltose phosphorylase, domain 3"/>
    <property type="match status" value="1"/>
</dbReference>
<evidence type="ECO:0000256" key="1">
    <source>
        <dbReference type="SAM" id="SignalP"/>
    </source>
</evidence>
<keyword evidence="5" id="KW-1185">Reference proteome</keyword>
<feature type="domain" description="Alpha-rhamnosidase-like N-terminal" evidence="3">
    <location>
        <begin position="60"/>
        <end position="268"/>
    </location>
</feature>
<dbReference type="InterPro" id="IPR008928">
    <property type="entry name" value="6-hairpin_glycosidase_sf"/>
</dbReference>
<dbReference type="SUPFAM" id="SSF48208">
    <property type="entry name" value="Six-hairpin glycosidases"/>
    <property type="match status" value="1"/>
</dbReference>
<gene>
    <name evidence="4" type="ORF">HPS56_09455</name>
</gene>
<protein>
    <submittedName>
        <fullName evidence="4">Alpha-rhamnosidase</fullName>
    </submittedName>
</protein>
<reference evidence="4 5" key="1">
    <citation type="submission" date="2020-05" db="EMBL/GenBank/DDBJ databases">
        <title>Distinct polysaccharide utilization as determinants for interspecies competition between intestinal Prevotella spp.</title>
        <authorList>
            <person name="Galvez E.J.C."/>
            <person name="Iljazovic A."/>
            <person name="Strowig T."/>
        </authorList>
    </citation>
    <scope>NUCLEOTIDE SEQUENCE [LARGE SCALE GENOMIC DNA]</scope>
    <source>
        <strain evidence="4 5">PMUR</strain>
    </source>
</reference>
<organism evidence="4 5">
    <name type="scientific">Xylanibacter muris</name>
    <dbReference type="NCBI Taxonomy" id="2736290"/>
    <lineage>
        <taxon>Bacteria</taxon>
        <taxon>Pseudomonadati</taxon>
        <taxon>Bacteroidota</taxon>
        <taxon>Bacteroidia</taxon>
        <taxon>Bacteroidales</taxon>
        <taxon>Prevotellaceae</taxon>
        <taxon>Xylanibacter</taxon>
    </lineage>
</organism>
<dbReference type="Gene3D" id="2.60.120.260">
    <property type="entry name" value="Galactose-binding domain-like"/>
    <property type="match status" value="2"/>
</dbReference>
<evidence type="ECO:0000259" key="2">
    <source>
        <dbReference type="Pfam" id="PF17389"/>
    </source>
</evidence>
<feature type="signal peptide" evidence="1">
    <location>
        <begin position="1"/>
        <end position="18"/>
    </location>
</feature>
<dbReference type="InterPro" id="IPR012341">
    <property type="entry name" value="6hp_glycosidase-like_sf"/>
</dbReference>
<dbReference type="PANTHER" id="PTHR34987:SF6">
    <property type="entry name" value="ALPHA-L-RHAMNOSIDASE SIX-HAIRPIN GLYCOSIDASE DOMAIN-CONTAINING PROTEIN"/>
    <property type="match status" value="1"/>
</dbReference>
<dbReference type="Proteomes" id="UP000714420">
    <property type="component" value="Unassembled WGS sequence"/>
</dbReference>
<dbReference type="Gene3D" id="1.50.10.10">
    <property type="match status" value="1"/>
</dbReference>
<evidence type="ECO:0000313" key="4">
    <source>
        <dbReference type="EMBL" id="NPD92561.1"/>
    </source>
</evidence>
<dbReference type="InterPro" id="IPR048932">
    <property type="entry name" value="Rhamnosid-like_N_bacteroidetes"/>
</dbReference>
<name>A0ABX2ARH9_9BACT</name>
<dbReference type="EMBL" id="JABKKF010000009">
    <property type="protein sequence ID" value="NPD92561.1"/>
    <property type="molecule type" value="Genomic_DNA"/>
</dbReference>
<accession>A0ABX2ARH9</accession>
<dbReference type="PANTHER" id="PTHR34987">
    <property type="entry name" value="C, PUTATIVE (AFU_ORTHOLOGUE AFUA_3G02880)-RELATED"/>
    <property type="match status" value="1"/>
</dbReference>
<evidence type="ECO:0000259" key="3">
    <source>
        <dbReference type="Pfam" id="PF21209"/>
    </source>
</evidence>
<feature type="domain" description="Alpha-L-rhamnosidase six-hairpin glycosidase" evidence="2">
    <location>
        <begin position="294"/>
        <end position="626"/>
    </location>
</feature>
<dbReference type="Pfam" id="PF21209">
    <property type="entry name" value="Bac_rhamnosid-like_N"/>
    <property type="match status" value="1"/>
</dbReference>
<proteinExistence type="predicted"/>
<keyword evidence="1" id="KW-0732">Signal</keyword>
<dbReference type="RefSeq" id="WP_172275890.1">
    <property type="nucleotide sequence ID" value="NZ_CASGMU010000013.1"/>
</dbReference>
<dbReference type="Pfam" id="PF17389">
    <property type="entry name" value="Bac_rhamnosid6H"/>
    <property type="match status" value="1"/>
</dbReference>
<dbReference type="InterPro" id="IPR035396">
    <property type="entry name" value="Bac_rhamnosid6H"/>
</dbReference>
<sequence>MKKIAFMAFMAFSNAVMAQTWIWYPGDMDIWTGNRINNLRTEDGGFFPVFWRTDGHCQTVEFSKTVELAEAEEVEIAAEGRYSVKIDKRYQFGMPGKVGIPKGKHTIKIAVNNIVSPPAIWVNGPTIKSDDTWTVSDYATAERSDTWLGIDGKPMFDRIDRRPSGYRLPVTAVAPAKKETHGREIFVDFARESMGYLMLNGVKGNGHVNVFYGESPDEAHNKRRAYLRDKIVFTADSITDMMTMTVTHRTADRDYRLPHSRAMRYALIECTGNVSLSGVTLMSEMKDLGKKYRGSFTCNDTLINRIWDVSAYTLHLTDREVMIEGIKRDRWMWSGDAIQSYLMNYYVFMDAPVVRRTIWALRGKDPVKQHINTILDYTFYWFNSVYDYYMYTGDREFVQRIYPRMQSLMHFVEGRLDSRGMVQGKKEDWVFIDWSPEKMPKGGQLSFEQIVYLRSLEAMSLCAGVAGNKSDSTEYHKRAEKLKAQLIPMFWNDSRKAFIHNVEKGIQNNYVTKYANMFAVLHDLVDEKRKNNILNNVLTNDSIMPITTPYMRFYELESLCALGKHTHVLKEMRGYWGGMLSEGATSFWETYDPKEKYPQRLAMYGHPYGKSLCHAWGASPVYLLGKYYLGIKPTKPGYEAWEAAPCLGDLKWMRGDVPAPNGNIHIEMTRQMITIYAEGCGGGTLSFKSRTRPKSSYGTPVHEGDGQYRLKIEPGKKMTVKYKEMK</sequence>
<feature type="chain" id="PRO_5045264389" evidence="1">
    <location>
        <begin position="19"/>
        <end position="726"/>
    </location>
</feature>
<comment type="caution">
    <text evidence="4">The sequence shown here is derived from an EMBL/GenBank/DDBJ whole genome shotgun (WGS) entry which is preliminary data.</text>
</comment>
<evidence type="ECO:0000313" key="5">
    <source>
        <dbReference type="Proteomes" id="UP000714420"/>
    </source>
</evidence>